<evidence type="ECO:0000313" key="14">
    <source>
        <dbReference type="EMBL" id="SMO34209.1"/>
    </source>
</evidence>
<feature type="binding site" evidence="11">
    <location>
        <begin position="7"/>
        <end position="12"/>
    </location>
    <ligand>
        <name>NADP(+)</name>
        <dbReference type="ChEBI" id="CHEBI:58349"/>
    </ligand>
</feature>
<evidence type="ECO:0000259" key="13">
    <source>
        <dbReference type="Pfam" id="PF03447"/>
    </source>
</evidence>
<evidence type="ECO:0000256" key="8">
    <source>
        <dbReference type="ARBA" id="ARBA00023002"/>
    </source>
</evidence>
<feature type="binding site" evidence="11">
    <location>
        <position position="192"/>
    </location>
    <ligand>
        <name>L-homoserine</name>
        <dbReference type="ChEBI" id="CHEBI:57476"/>
    </ligand>
</feature>
<evidence type="ECO:0000256" key="4">
    <source>
        <dbReference type="ARBA" id="ARBA00013213"/>
    </source>
</evidence>
<dbReference type="InterPro" id="IPR019811">
    <property type="entry name" value="HDH_CS"/>
</dbReference>
<comment type="pathway">
    <text evidence="1">Amino-acid biosynthesis; L-threonine biosynthesis; L-threonine from L-aspartate: step 3/5.</text>
</comment>
<dbReference type="EMBL" id="FXTD01000001">
    <property type="protein sequence ID" value="SMO34209.1"/>
    <property type="molecule type" value="Genomic_DNA"/>
</dbReference>
<dbReference type="NCBIfam" id="NF004976">
    <property type="entry name" value="PRK06349.1"/>
    <property type="match status" value="1"/>
</dbReference>
<organism evidence="14 15">
    <name type="scientific">Halorubrum cibi</name>
    <dbReference type="NCBI Taxonomy" id="413815"/>
    <lineage>
        <taxon>Archaea</taxon>
        <taxon>Methanobacteriati</taxon>
        <taxon>Methanobacteriota</taxon>
        <taxon>Stenosarchaea group</taxon>
        <taxon>Halobacteria</taxon>
        <taxon>Halobacteriales</taxon>
        <taxon>Haloferacaceae</taxon>
        <taxon>Halorubrum</taxon>
    </lineage>
</organism>
<evidence type="ECO:0000256" key="6">
    <source>
        <dbReference type="ARBA" id="ARBA00022605"/>
    </source>
</evidence>
<dbReference type="Pfam" id="PF03447">
    <property type="entry name" value="NAD_binding_3"/>
    <property type="match status" value="1"/>
</dbReference>
<feature type="binding site" evidence="11">
    <location>
        <position position="108"/>
    </location>
    <ligand>
        <name>NADPH</name>
        <dbReference type="ChEBI" id="CHEBI:57783"/>
    </ligand>
</feature>
<evidence type="ECO:0000256" key="10">
    <source>
        <dbReference type="PIRSR" id="PIRSR036497-1"/>
    </source>
</evidence>
<dbReference type="InterPro" id="IPR022697">
    <property type="entry name" value="HDH_short"/>
</dbReference>
<feature type="domain" description="Homoserine dehydrogenase catalytic" evidence="12">
    <location>
        <begin position="148"/>
        <end position="320"/>
    </location>
</feature>
<reference evidence="14 15" key="1">
    <citation type="submission" date="2017-05" db="EMBL/GenBank/DDBJ databases">
        <authorList>
            <person name="Varghese N."/>
            <person name="Submissions S."/>
        </authorList>
    </citation>
    <scope>NUCLEOTIDE SEQUENCE [LARGE SCALE GENOMIC DNA]</scope>
    <source>
        <strain evidence="14 15">DSM 19504</strain>
    </source>
</reference>
<evidence type="ECO:0000256" key="5">
    <source>
        <dbReference type="ARBA" id="ARBA00013376"/>
    </source>
</evidence>
<comment type="pathway">
    <text evidence="2">Amino-acid biosynthesis; L-methionine biosynthesis via de novo pathway; L-homoserine from L-aspartate: step 3/3.</text>
</comment>
<keyword evidence="7" id="KW-0791">Threonine biosynthesis</keyword>
<dbReference type="AlphaFoldDB" id="A0A521AHE3"/>
<dbReference type="EC" id="1.1.1.3" evidence="4"/>
<evidence type="ECO:0000256" key="3">
    <source>
        <dbReference type="ARBA" id="ARBA00006753"/>
    </source>
</evidence>
<comment type="similarity">
    <text evidence="3">Belongs to the homoserine dehydrogenase family.</text>
</comment>
<dbReference type="PROSITE" id="PS01042">
    <property type="entry name" value="HOMOSER_DHGENASE"/>
    <property type="match status" value="1"/>
</dbReference>
<dbReference type="SUPFAM" id="SSF51735">
    <property type="entry name" value="NAD(P)-binding Rossmann-fold domains"/>
    <property type="match status" value="1"/>
</dbReference>
<accession>A0A521AHE3</accession>
<dbReference type="Gene3D" id="3.30.360.10">
    <property type="entry name" value="Dihydrodipicolinate Reductase, domain 2"/>
    <property type="match status" value="1"/>
</dbReference>
<evidence type="ECO:0000313" key="15">
    <source>
        <dbReference type="Proteomes" id="UP000319712"/>
    </source>
</evidence>
<dbReference type="RefSeq" id="WP_142985101.1">
    <property type="nucleotide sequence ID" value="NZ_FXTD01000001.1"/>
</dbReference>
<keyword evidence="15" id="KW-1185">Reference proteome</keyword>
<dbReference type="OrthoDB" id="4488at2157"/>
<dbReference type="PANTHER" id="PTHR43331">
    <property type="entry name" value="HOMOSERINE DEHYDROGENASE"/>
    <property type="match status" value="1"/>
</dbReference>
<dbReference type="FunFam" id="3.30.360.10:FF:000005">
    <property type="entry name" value="Homoserine dehydrogenase"/>
    <property type="match status" value="1"/>
</dbReference>
<dbReference type="GO" id="GO:0009086">
    <property type="term" value="P:methionine biosynthetic process"/>
    <property type="evidence" value="ECO:0007669"/>
    <property type="project" value="UniProtKB-KW"/>
</dbReference>
<dbReference type="GO" id="GO:0009088">
    <property type="term" value="P:threonine biosynthetic process"/>
    <property type="evidence" value="ECO:0007669"/>
    <property type="project" value="UniProtKB-UniPathway"/>
</dbReference>
<dbReference type="UniPathway" id="UPA00050">
    <property type="reaction ID" value="UER00063"/>
</dbReference>
<dbReference type="InterPro" id="IPR036291">
    <property type="entry name" value="NAD(P)-bd_dom_sf"/>
</dbReference>
<dbReference type="InterPro" id="IPR001342">
    <property type="entry name" value="HDH_cat"/>
</dbReference>
<evidence type="ECO:0000256" key="2">
    <source>
        <dbReference type="ARBA" id="ARBA00005062"/>
    </source>
</evidence>
<dbReference type="Gene3D" id="3.40.50.720">
    <property type="entry name" value="NAD(P)-binding Rossmann-like Domain"/>
    <property type="match status" value="1"/>
</dbReference>
<keyword evidence="6" id="KW-0028">Amino-acid biosynthesis</keyword>
<dbReference type="UniPathway" id="UPA00051">
    <property type="reaction ID" value="UER00465"/>
</dbReference>
<proteinExistence type="inferred from homology"/>
<dbReference type="GO" id="GO:0004412">
    <property type="term" value="F:homoserine dehydrogenase activity"/>
    <property type="evidence" value="ECO:0007669"/>
    <property type="project" value="UniProtKB-EC"/>
</dbReference>
<dbReference type="GO" id="GO:0050661">
    <property type="term" value="F:NADP binding"/>
    <property type="evidence" value="ECO:0007669"/>
    <property type="project" value="InterPro"/>
</dbReference>
<keyword evidence="8" id="KW-0560">Oxidoreductase</keyword>
<keyword evidence="11" id="KW-0521">NADP</keyword>
<evidence type="ECO:0000256" key="7">
    <source>
        <dbReference type="ARBA" id="ARBA00022697"/>
    </source>
</evidence>
<name>A0A521AHE3_9EURY</name>
<gene>
    <name evidence="14" type="ORF">SAMN06264867_101151</name>
</gene>
<dbReference type="Pfam" id="PF00742">
    <property type="entry name" value="Homoserine_dh"/>
    <property type="match status" value="1"/>
</dbReference>
<dbReference type="PANTHER" id="PTHR43331:SF1">
    <property type="entry name" value="HOMOSERINE DEHYDROGENASE"/>
    <property type="match status" value="1"/>
</dbReference>
<dbReference type="PIRSF" id="PIRSF036497">
    <property type="entry name" value="HDH_short"/>
    <property type="match status" value="1"/>
</dbReference>
<protein>
    <recommendedName>
        <fullName evidence="5">Homoserine dehydrogenase</fullName>
        <ecNumber evidence="4">1.1.1.3</ecNumber>
    </recommendedName>
</protein>
<evidence type="ECO:0000256" key="1">
    <source>
        <dbReference type="ARBA" id="ARBA00005056"/>
    </source>
</evidence>
<keyword evidence="9" id="KW-0486">Methionine biosynthesis</keyword>
<feature type="active site" description="Proton donor" evidence="10">
    <location>
        <position position="207"/>
    </location>
</feature>
<evidence type="ECO:0000256" key="9">
    <source>
        <dbReference type="ARBA" id="ARBA00023167"/>
    </source>
</evidence>
<feature type="domain" description="Aspartate/homoserine dehydrogenase NAD-binding" evidence="13">
    <location>
        <begin position="7"/>
        <end position="132"/>
    </location>
</feature>
<evidence type="ECO:0000256" key="11">
    <source>
        <dbReference type="PIRSR" id="PIRSR036497-2"/>
    </source>
</evidence>
<dbReference type="InterPro" id="IPR005106">
    <property type="entry name" value="Asp/hSer_DH_NAD-bd"/>
</dbReference>
<evidence type="ECO:0000259" key="12">
    <source>
        <dbReference type="Pfam" id="PF00742"/>
    </source>
</evidence>
<sequence length="324" mass="32945">MRLAVIGAGAVGRSVVELAGEHGHEVVAVADSSSAIVAGSSDGVDAEAVVTRKAETGIVGDDDPADALAADYDVLVEATPTTLGDAEPGFSHVRTALERDRHVVLANKGPVAERYGDLQALAADSAGDVRFEATVGGAIPAVSTVEDIEPSHVTAVRGVLNGTANFILTRMAAEGLDYDHVLSEAQDLGVAEADPSFDVDGTDAALKCVILANVLSFGGADDPADAREFSLEDASVEGIRDVPGSVLRLAAEDGRTVRLIGEATGETVRVAPRLVQENGTLAVSGTQNIVQIETTHAGRLNISGRGAGGPETASAILGDVGRLG</sequence>
<dbReference type="SUPFAM" id="SSF55347">
    <property type="entry name" value="Glyceraldehyde-3-phosphate dehydrogenase-like, C-terminal domain"/>
    <property type="match status" value="1"/>
</dbReference>
<dbReference type="Proteomes" id="UP000319712">
    <property type="component" value="Unassembled WGS sequence"/>
</dbReference>